<name>A0AAN1SZC2_9PROT</name>
<evidence type="ECO:0000313" key="2">
    <source>
        <dbReference type="Proteomes" id="UP001319121"/>
    </source>
</evidence>
<evidence type="ECO:0000313" key="1">
    <source>
        <dbReference type="EMBL" id="BBI99562.1"/>
    </source>
</evidence>
<evidence type="ECO:0008006" key="3">
    <source>
        <dbReference type="Google" id="ProtNLM"/>
    </source>
</evidence>
<protein>
    <recommendedName>
        <fullName evidence="3">ABC transporter substrate-binding protein</fullName>
    </recommendedName>
</protein>
<reference evidence="1 2" key="1">
    <citation type="submission" date="2019-03" db="EMBL/GenBank/DDBJ databases">
        <title>Complete genome sequence of Ferrigenium kumadai strain An22, a microaerophilic iron-oxidizing bacterium isolated from a paddy field soil.</title>
        <authorList>
            <person name="Watanabe T."/>
            <person name="Asakawa S."/>
        </authorList>
    </citation>
    <scope>NUCLEOTIDE SEQUENCE [LARGE SCALE GENOMIC DNA]</scope>
    <source>
        <strain evidence="1 2">An22</strain>
    </source>
</reference>
<accession>A0AAN1SZC2</accession>
<sequence length="211" mass="23679">MIHQRGYESLLESLPPQKAGKETSAIYLNQPWERQLDFLQATLPNHLRVGLLHSPDTHLELPGLRKSFTERGLTLIAQPVRSPDLLFPALDDLLNKTDVLLTIPDNAIYNTSNVRNILLTSYQHKVPLIGISQAYVNAGALCAIFSTPEQLAAQTGAALVYFARNKRLPEPHYPDLYVIALNNQVARSLGINLPSPEEIRERMNKAREGRR</sequence>
<dbReference type="AlphaFoldDB" id="A0AAN1SZC2"/>
<dbReference type="EMBL" id="AP019536">
    <property type="protein sequence ID" value="BBI99562.1"/>
    <property type="molecule type" value="Genomic_DNA"/>
</dbReference>
<dbReference type="PANTHER" id="PTHR35271">
    <property type="entry name" value="ABC TRANSPORTER, SUBSTRATE-BINDING LIPOPROTEIN-RELATED"/>
    <property type="match status" value="1"/>
</dbReference>
<dbReference type="KEGG" id="fku:FGKAn22_12550"/>
<organism evidence="1 2">
    <name type="scientific">Ferrigenium kumadai</name>
    <dbReference type="NCBI Taxonomy" id="1682490"/>
    <lineage>
        <taxon>Bacteria</taxon>
        <taxon>Pseudomonadati</taxon>
        <taxon>Pseudomonadota</taxon>
        <taxon>Betaproteobacteria</taxon>
        <taxon>Nitrosomonadales</taxon>
        <taxon>Gallionellaceae</taxon>
        <taxon>Ferrigenium</taxon>
    </lineage>
</organism>
<gene>
    <name evidence="1" type="ORF">FGKAn22_12550</name>
</gene>
<dbReference type="PANTHER" id="PTHR35271:SF1">
    <property type="entry name" value="ABC TRANSPORTER, SUBSTRATE-BINDING LIPOPROTEIN"/>
    <property type="match status" value="1"/>
</dbReference>
<keyword evidence="2" id="KW-1185">Reference proteome</keyword>
<proteinExistence type="predicted"/>
<dbReference type="Proteomes" id="UP001319121">
    <property type="component" value="Chromosome"/>
</dbReference>
<dbReference type="Gene3D" id="3.40.50.2300">
    <property type="match status" value="1"/>
</dbReference>
<dbReference type="InterPro" id="IPR007487">
    <property type="entry name" value="ABC_transpt-TYRBP-like"/>
</dbReference>
<dbReference type="Pfam" id="PF04392">
    <property type="entry name" value="ABC_sub_bind"/>
    <property type="match status" value="1"/>
</dbReference>